<dbReference type="Proteomes" id="UP001596044">
    <property type="component" value="Unassembled WGS sequence"/>
</dbReference>
<evidence type="ECO:0000313" key="2">
    <source>
        <dbReference type="Proteomes" id="UP001596044"/>
    </source>
</evidence>
<reference evidence="2" key="1">
    <citation type="journal article" date="2019" name="Int. J. Syst. Evol. Microbiol.">
        <title>The Global Catalogue of Microorganisms (GCM) 10K type strain sequencing project: providing services to taxonomists for standard genome sequencing and annotation.</title>
        <authorList>
            <consortium name="The Broad Institute Genomics Platform"/>
            <consortium name="The Broad Institute Genome Sequencing Center for Infectious Disease"/>
            <person name="Wu L."/>
            <person name="Ma J."/>
        </authorList>
    </citation>
    <scope>NUCLEOTIDE SEQUENCE [LARGE SCALE GENOMIC DNA]</scope>
    <source>
        <strain evidence="2">KACC 11904</strain>
    </source>
</reference>
<dbReference type="SUPFAM" id="SSF56059">
    <property type="entry name" value="Glutathione synthetase ATP-binding domain-like"/>
    <property type="match status" value="1"/>
</dbReference>
<dbReference type="RefSeq" id="WP_270878263.1">
    <property type="nucleotide sequence ID" value="NZ_JAQFVF010000018.1"/>
</dbReference>
<dbReference type="EMBL" id="JBHSMJ010000009">
    <property type="protein sequence ID" value="MFC5448598.1"/>
    <property type="molecule type" value="Genomic_DNA"/>
</dbReference>
<sequence>MRAAFFPNNKEVATYTGELSCQLARTYRGDEMPGKLGLHNFYAKDRRIRLHLPPTTAFNRHSFFKFMNRYASVFIKPNMSHMGKGIIKAWSEQNRYKVVKVKGDTRTFKQLTSTYRAIRKMTTKDQYLIQKTIHLATYHSRPYDIRVMMMRNARNEWQYAGMLAKVAGPSSVITNVNRGGGFALPIERALGTSLGLSSREKQKVMRQLIDLSDRICKRFDRYKYSTQIGIDFGIDEHRRIWVIEVNFDYPSHGLFNKLKDKTMYRKIKSLRKSYLSSRYARTRIKG</sequence>
<proteinExistence type="predicted"/>
<name>A0ABW0K6Z9_9BACL</name>
<comment type="caution">
    <text evidence="1">The sequence shown here is derived from an EMBL/GenBank/DDBJ whole genome shotgun (WGS) entry which is preliminary data.</text>
</comment>
<evidence type="ECO:0000313" key="1">
    <source>
        <dbReference type="EMBL" id="MFC5448598.1"/>
    </source>
</evidence>
<keyword evidence="2" id="KW-1185">Reference proteome</keyword>
<protein>
    <submittedName>
        <fullName evidence="1">YheC/YheD family protein</fullName>
    </submittedName>
</protein>
<dbReference type="InterPro" id="IPR026838">
    <property type="entry name" value="YheC/D"/>
</dbReference>
<dbReference type="Pfam" id="PF14398">
    <property type="entry name" value="ATPgrasp_YheCD"/>
    <property type="match status" value="1"/>
</dbReference>
<organism evidence="1 2">
    <name type="scientific">Paenibacillus aestuarii</name>
    <dbReference type="NCBI Taxonomy" id="516965"/>
    <lineage>
        <taxon>Bacteria</taxon>
        <taxon>Bacillati</taxon>
        <taxon>Bacillota</taxon>
        <taxon>Bacilli</taxon>
        <taxon>Bacillales</taxon>
        <taxon>Paenibacillaceae</taxon>
        <taxon>Paenibacillus</taxon>
    </lineage>
</organism>
<dbReference type="Gene3D" id="3.30.470.20">
    <property type="entry name" value="ATP-grasp fold, B domain"/>
    <property type="match status" value="1"/>
</dbReference>
<accession>A0ABW0K6Z9</accession>
<gene>
    <name evidence="1" type="ORF">ACFPOG_10010</name>
</gene>